<protein>
    <submittedName>
        <fullName evidence="2 4">Uncharacterized protein</fullName>
    </submittedName>
</protein>
<evidence type="ECO:0000313" key="4">
    <source>
        <dbReference type="WBParaSite" id="NBR_0002221501-mRNA-1"/>
    </source>
</evidence>
<gene>
    <name evidence="2" type="ORF">NBR_LOCUS22216</name>
</gene>
<dbReference type="EMBL" id="UYSL01027588">
    <property type="protein sequence ID" value="VDL86883.1"/>
    <property type="molecule type" value="Genomic_DNA"/>
</dbReference>
<reference evidence="2 3" key="2">
    <citation type="submission" date="2018-11" db="EMBL/GenBank/DDBJ databases">
        <authorList>
            <consortium name="Pathogen Informatics"/>
        </authorList>
    </citation>
    <scope>NUCLEOTIDE SEQUENCE [LARGE SCALE GENOMIC DNA]</scope>
</reference>
<evidence type="ECO:0000313" key="3">
    <source>
        <dbReference type="Proteomes" id="UP000271162"/>
    </source>
</evidence>
<dbReference type="Proteomes" id="UP000271162">
    <property type="component" value="Unassembled WGS sequence"/>
</dbReference>
<feature type="compositionally biased region" description="Polar residues" evidence="1">
    <location>
        <begin position="9"/>
        <end position="21"/>
    </location>
</feature>
<keyword evidence="3" id="KW-1185">Reference proteome</keyword>
<feature type="region of interest" description="Disordered" evidence="1">
    <location>
        <begin position="1"/>
        <end position="21"/>
    </location>
</feature>
<dbReference type="WBParaSite" id="NBR_0002221501-mRNA-1">
    <property type="protein sequence ID" value="NBR_0002221501-mRNA-1"/>
    <property type="gene ID" value="NBR_0002221501"/>
</dbReference>
<proteinExistence type="predicted"/>
<name>A0A0N4YY93_NIPBR</name>
<evidence type="ECO:0000256" key="1">
    <source>
        <dbReference type="SAM" id="MobiDB-lite"/>
    </source>
</evidence>
<evidence type="ECO:0000313" key="2">
    <source>
        <dbReference type="EMBL" id="VDL86883.1"/>
    </source>
</evidence>
<accession>A0A0N4YY93</accession>
<reference evidence="4" key="1">
    <citation type="submission" date="2017-02" db="UniProtKB">
        <authorList>
            <consortium name="WormBaseParasite"/>
        </authorList>
    </citation>
    <scope>IDENTIFICATION</scope>
</reference>
<sequence>MCSKRRQTVGHSITSKASVTTPKRTLRQAKLAQPINIFNTIRLRDCPVGLLSDCTITRLLVKSSSHQGSHFQHRHGENFKLSLQPPSPVEVVLLQPTAAVDSDSAEVDVTETIVLPKKTDKLDFTSCAFIYTNRKIMLSVDVQF</sequence>
<organism evidence="4">
    <name type="scientific">Nippostrongylus brasiliensis</name>
    <name type="common">Rat hookworm</name>
    <dbReference type="NCBI Taxonomy" id="27835"/>
    <lineage>
        <taxon>Eukaryota</taxon>
        <taxon>Metazoa</taxon>
        <taxon>Ecdysozoa</taxon>
        <taxon>Nematoda</taxon>
        <taxon>Chromadorea</taxon>
        <taxon>Rhabditida</taxon>
        <taxon>Rhabditina</taxon>
        <taxon>Rhabditomorpha</taxon>
        <taxon>Strongyloidea</taxon>
        <taxon>Heligmosomidae</taxon>
        <taxon>Nippostrongylus</taxon>
    </lineage>
</organism>
<dbReference type="AlphaFoldDB" id="A0A0N4YY93"/>